<dbReference type="SUPFAM" id="SSF75615">
    <property type="entry name" value="Siroheme synthase middle domains-like"/>
    <property type="match status" value="1"/>
</dbReference>
<dbReference type="InterPro" id="IPR028281">
    <property type="entry name" value="Sirohaem_synthase_central"/>
</dbReference>
<comment type="catalytic activity">
    <reaction evidence="6">
        <text>precorrin-2 + NAD(+) = sirohydrochlorin + NADH + 2 H(+)</text>
        <dbReference type="Rhea" id="RHEA:15613"/>
        <dbReference type="ChEBI" id="CHEBI:15378"/>
        <dbReference type="ChEBI" id="CHEBI:57540"/>
        <dbReference type="ChEBI" id="CHEBI:57945"/>
        <dbReference type="ChEBI" id="CHEBI:58351"/>
        <dbReference type="ChEBI" id="CHEBI:58827"/>
        <dbReference type="EC" id="1.3.1.76"/>
    </reaction>
</comment>
<dbReference type="PANTHER" id="PTHR35330">
    <property type="entry name" value="SIROHEME BIOSYNTHESIS PROTEIN MET8"/>
    <property type="match status" value="1"/>
</dbReference>
<feature type="domain" description="Siroheme synthase central" evidence="7">
    <location>
        <begin position="116"/>
        <end position="136"/>
    </location>
</feature>
<evidence type="ECO:0000256" key="2">
    <source>
        <dbReference type="ARBA" id="ARBA00012400"/>
    </source>
</evidence>
<evidence type="ECO:0000313" key="9">
    <source>
        <dbReference type="Proteomes" id="UP000682403"/>
    </source>
</evidence>
<organism evidence="8 9">
    <name type="scientific">Metabacillus flavus</name>
    <dbReference type="NCBI Taxonomy" id="2823519"/>
    <lineage>
        <taxon>Bacteria</taxon>
        <taxon>Bacillati</taxon>
        <taxon>Bacillota</taxon>
        <taxon>Bacilli</taxon>
        <taxon>Bacillales</taxon>
        <taxon>Bacillaceae</taxon>
        <taxon>Metabacillus</taxon>
    </lineage>
</organism>
<sequence length="168" mass="18928">MIPLMIDFSEKPVLIAGGGKIAYRRLMVFLKEEAVITVISPEAVNEIRELHLSGRVQWIKRKIRKEDLKGFFLIIAATDDRMANKRIAEQIHPLQLVNIADEAKDGNVEVPMRASRGRLTVAVSTGGSSPAMAKEICSNLIGSIEDETFELLEQSYHERQKRKTNQEI</sequence>
<name>A0ABS5LDY7_9BACI</name>
<accession>A0ABS5LDY7</accession>
<dbReference type="EMBL" id="JAGVRK010000001">
    <property type="protein sequence ID" value="MBS2968921.1"/>
    <property type="molecule type" value="Genomic_DNA"/>
</dbReference>
<evidence type="ECO:0000256" key="6">
    <source>
        <dbReference type="ARBA" id="ARBA00047561"/>
    </source>
</evidence>
<dbReference type="NCBIfam" id="TIGR01470">
    <property type="entry name" value="cysG_Nterm"/>
    <property type="match status" value="1"/>
</dbReference>
<keyword evidence="9" id="KW-1185">Reference proteome</keyword>
<dbReference type="InterPro" id="IPR006367">
    <property type="entry name" value="Sirohaem_synthase_N"/>
</dbReference>
<gene>
    <name evidence="8" type="ORF">J9317_09135</name>
</gene>
<evidence type="ECO:0000256" key="3">
    <source>
        <dbReference type="ARBA" id="ARBA00023002"/>
    </source>
</evidence>
<keyword evidence="5" id="KW-0627">Porphyrin biosynthesis</keyword>
<dbReference type="EC" id="1.3.1.76" evidence="2"/>
<dbReference type="PANTHER" id="PTHR35330:SF1">
    <property type="entry name" value="SIROHEME BIOSYNTHESIS PROTEIN MET8"/>
    <property type="match status" value="1"/>
</dbReference>
<dbReference type="InterPro" id="IPR028161">
    <property type="entry name" value="Met8-like"/>
</dbReference>
<evidence type="ECO:0000256" key="5">
    <source>
        <dbReference type="ARBA" id="ARBA00023244"/>
    </source>
</evidence>
<comment type="caution">
    <text evidence="8">The sequence shown here is derived from an EMBL/GenBank/DDBJ whole genome shotgun (WGS) entry which is preliminary data.</text>
</comment>
<evidence type="ECO:0000256" key="4">
    <source>
        <dbReference type="ARBA" id="ARBA00023027"/>
    </source>
</evidence>
<protein>
    <recommendedName>
        <fullName evidence="2">precorrin-2 dehydrogenase</fullName>
        <ecNumber evidence="2">1.3.1.76</ecNumber>
    </recommendedName>
</protein>
<dbReference type="Gene3D" id="3.30.160.110">
    <property type="entry name" value="Siroheme synthase, domain 2"/>
    <property type="match status" value="1"/>
</dbReference>
<evidence type="ECO:0000259" key="7">
    <source>
        <dbReference type="Pfam" id="PF14824"/>
    </source>
</evidence>
<dbReference type="Pfam" id="PF13241">
    <property type="entry name" value="NAD_binding_7"/>
    <property type="match status" value="1"/>
</dbReference>
<dbReference type="RefSeq" id="WP_211558028.1">
    <property type="nucleotide sequence ID" value="NZ_JAGVRK010000001.1"/>
</dbReference>
<dbReference type="InterPro" id="IPR036291">
    <property type="entry name" value="NAD(P)-bd_dom_sf"/>
</dbReference>
<reference evidence="8 9" key="1">
    <citation type="submission" date="2021-04" db="EMBL/GenBank/DDBJ databases">
        <title>Metabacillus sp. strain KIGAM252 whole genome sequence.</title>
        <authorList>
            <person name="Seo M.-J."/>
            <person name="Cho E.-S."/>
            <person name="Hwang C.Y."/>
            <person name="Yoon D.J."/>
        </authorList>
    </citation>
    <scope>NUCLEOTIDE SEQUENCE [LARGE SCALE GENOMIC DNA]</scope>
    <source>
        <strain evidence="8 9">KIGAM252</strain>
    </source>
</reference>
<keyword evidence="4" id="KW-0520">NAD</keyword>
<dbReference type="Proteomes" id="UP000682403">
    <property type="component" value="Unassembled WGS sequence"/>
</dbReference>
<comment type="pathway">
    <text evidence="1">Porphyrin-containing compound metabolism; siroheme biosynthesis; sirohydrochlorin from precorrin-2: step 1/1.</text>
</comment>
<dbReference type="Gene3D" id="3.40.50.720">
    <property type="entry name" value="NAD(P)-binding Rossmann-like Domain"/>
    <property type="match status" value="1"/>
</dbReference>
<evidence type="ECO:0000256" key="1">
    <source>
        <dbReference type="ARBA" id="ARBA00005010"/>
    </source>
</evidence>
<proteinExistence type="predicted"/>
<keyword evidence="3" id="KW-0560">Oxidoreductase</keyword>
<evidence type="ECO:0000313" key="8">
    <source>
        <dbReference type="EMBL" id="MBS2968921.1"/>
    </source>
</evidence>
<dbReference type="SUPFAM" id="SSF51735">
    <property type="entry name" value="NAD(P)-binding Rossmann-fold domains"/>
    <property type="match status" value="1"/>
</dbReference>
<dbReference type="Pfam" id="PF14824">
    <property type="entry name" value="Sirohm_synth_M"/>
    <property type="match status" value="1"/>
</dbReference>